<keyword evidence="4 5" id="KW-0687">Ribonucleoprotein</keyword>
<dbReference type="InterPro" id="IPR016082">
    <property type="entry name" value="Ribosomal_uL30_ferredoxin-like"/>
</dbReference>
<dbReference type="EMBL" id="AP018823">
    <property type="protein sequence ID" value="BBF87970.1"/>
    <property type="molecule type" value="Genomic_DNA"/>
</dbReference>
<dbReference type="Pfam" id="PF00327">
    <property type="entry name" value="Ribosomal_L30"/>
    <property type="match status" value="1"/>
</dbReference>
<dbReference type="PANTHER" id="PTHR15892:SF2">
    <property type="entry name" value="LARGE RIBOSOMAL SUBUNIT PROTEIN UL30M"/>
    <property type="match status" value="1"/>
</dbReference>
<evidence type="ECO:0000259" key="6">
    <source>
        <dbReference type="Pfam" id="PF00327"/>
    </source>
</evidence>
<dbReference type="STRING" id="332411.VI06_11180"/>
<dbReference type="CDD" id="cd01658">
    <property type="entry name" value="Ribosomal_L30"/>
    <property type="match status" value="1"/>
</dbReference>
<dbReference type="SUPFAM" id="SSF55129">
    <property type="entry name" value="Ribosomal protein L30p/L7e"/>
    <property type="match status" value="1"/>
</dbReference>
<dbReference type="Gene3D" id="3.30.1390.20">
    <property type="entry name" value="Ribosomal protein L30, ferredoxin-like fold domain"/>
    <property type="match status" value="1"/>
</dbReference>
<dbReference type="AlphaFoldDB" id="A0A3G9GJB0"/>
<dbReference type="FunFam" id="3.30.1390.20:FF:000001">
    <property type="entry name" value="50S ribosomal protein L30"/>
    <property type="match status" value="1"/>
</dbReference>
<organism evidence="7 8">
    <name type="scientific">Aquitalea magnusonii</name>
    <dbReference type="NCBI Taxonomy" id="332411"/>
    <lineage>
        <taxon>Bacteria</taxon>
        <taxon>Pseudomonadati</taxon>
        <taxon>Pseudomonadota</taxon>
        <taxon>Betaproteobacteria</taxon>
        <taxon>Neisseriales</taxon>
        <taxon>Chromobacteriaceae</taxon>
        <taxon>Aquitalea</taxon>
    </lineage>
</organism>
<dbReference type="HAMAP" id="MF_01371_B">
    <property type="entry name" value="Ribosomal_uL30_B"/>
    <property type="match status" value="1"/>
</dbReference>
<dbReference type="KEGG" id="amah:DLM_4410"/>
<gene>
    <name evidence="5" type="primary">rpmD</name>
    <name evidence="7" type="ORF">DLM_4410</name>
</gene>
<comment type="subunit">
    <text evidence="2 5">Part of the 50S ribosomal subunit.</text>
</comment>
<accession>A0A3G9GJB0</accession>
<keyword evidence="3 5" id="KW-0689">Ribosomal protein</keyword>
<evidence type="ECO:0000256" key="2">
    <source>
        <dbReference type="ARBA" id="ARBA00011838"/>
    </source>
</evidence>
<dbReference type="GO" id="GO:0006412">
    <property type="term" value="P:translation"/>
    <property type="evidence" value="ECO:0007669"/>
    <property type="project" value="UniProtKB-UniRule"/>
</dbReference>
<evidence type="ECO:0000256" key="5">
    <source>
        <dbReference type="HAMAP-Rule" id="MF_01371"/>
    </source>
</evidence>
<reference evidence="8" key="3">
    <citation type="journal article" date="2017" name="Plant Physiol. Biochem.">
        <title>Differential oxidative and antioxidative response of duckweed Lemna minor toward plant growth promoting/inhibiting bacteria.</title>
        <authorList>
            <person name="Ishizawa H."/>
            <person name="Kuroda M."/>
            <person name="Morikawa M."/>
            <person name="Ike M."/>
        </authorList>
    </citation>
    <scope>NUCLEOTIDE SEQUENCE [LARGE SCALE GENOMIC DNA]</scope>
    <source>
        <strain evidence="8">H3</strain>
    </source>
</reference>
<proteinExistence type="inferred from homology"/>
<dbReference type="PIRSF" id="PIRSF002211">
    <property type="entry name" value="Ribosomal_L30_bac-type"/>
    <property type="match status" value="1"/>
</dbReference>
<evidence type="ECO:0000256" key="1">
    <source>
        <dbReference type="ARBA" id="ARBA00007594"/>
    </source>
</evidence>
<reference evidence="7 8" key="2">
    <citation type="journal article" date="2017" name="Genome Announc.">
        <title>Draft genome sequence of Aquitalea magnusonii strain H3, a plant growth-promoting bacterium of duckweed Lemna minor.</title>
        <authorList>
            <person name="Ishizawa H."/>
            <person name="Kuroda M."/>
            <person name="Ike M."/>
        </authorList>
    </citation>
    <scope>NUCLEOTIDE SEQUENCE [LARGE SCALE GENOMIC DNA]</scope>
    <source>
        <strain evidence="7 8">H3</strain>
    </source>
</reference>
<evidence type="ECO:0000256" key="3">
    <source>
        <dbReference type="ARBA" id="ARBA00022980"/>
    </source>
</evidence>
<dbReference type="Proteomes" id="UP000198290">
    <property type="component" value="Chromosome"/>
</dbReference>
<name>A0A3G9GJB0_9NEIS</name>
<dbReference type="PANTHER" id="PTHR15892">
    <property type="entry name" value="MITOCHONDRIAL RIBOSOMAL PROTEIN L30"/>
    <property type="match status" value="1"/>
</dbReference>
<evidence type="ECO:0000313" key="7">
    <source>
        <dbReference type="EMBL" id="BBF87970.1"/>
    </source>
</evidence>
<dbReference type="NCBIfam" id="TIGR01308">
    <property type="entry name" value="rpmD_bact"/>
    <property type="match status" value="1"/>
</dbReference>
<dbReference type="InterPro" id="IPR005996">
    <property type="entry name" value="Ribosomal_uL30_bac-type"/>
</dbReference>
<keyword evidence="8" id="KW-1185">Reference proteome</keyword>
<dbReference type="GO" id="GO:0003735">
    <property type="term" value="F:structural constituent of ribosome"/>
    <property type="evidence" value="ECO:0007669"/>
    <property type="project" value="InterPro"/>
</dbReference>
<comment type="similarity">
    <text evidence="1 5">Belongs to the universal ribosomal protein uL30 family.</text>
</comment>
<dbReference type="InterPro" id="IPR036919">
    <property type="entry name" value="Ribo_uL30_ferredoxin-like_sf"/>
</dbReference>
<reference evidence="8" key="1">
    <citation type="journal article" date="2017" name="Biotechnol. Biofuels">
        <title>Evaluation of environmental bacterial communities as a factor affecting the growth of duckweed Lemna minor.</title>
        <authorList>
            <person name="Ishizawa H."/>
            <person name="Kuroda M."/>
            <person name="Morikawa M."/>
            <person name="Ike M."/>
        </authorList>
    </citation>
    <scope>NUCLEOTIDE SEQUENCE [LARGE SCALE GENOMIC DNA]</scope>
    <source>
        <strain evidence="8">H3</strain>
    </source>
</reference>
<evidence type="ECO:0000313" key="8">
    <source>
        <dbReference type="Proteomes" id="UP000198290"/>
    </source>
</evidence>
<protein>
    <recommendedName>
        <fullName evidence="5">Large ribosomal subunit protein uL30</fullName>
    </recommendedName>
</protein>
<sequence>MIMSNTNTVKVTLVKSLIGRLESHKACARGLGLKKIRQTVEVLDTPENRGMINKISYLLKFEG</sequence>
<dbReference type="GO" id="GO:0022625">
    <property type="term" value="C:cytosolic large ribosomal subunit"/>
    <property type="evidence" value="ECO:0007669"/>
    <property type="project" value="TreeGrafter"/>
</dbReference>
<evidence type="ECO:0000256" key="4">
    <source>
        <dbReference type="ARBA" id="ARBA00023274"/>
    </source>
</evidence>
<feature type="domain" description="Large ribosomal subunit protein uL30-like ferredoxin-like fold" evidence="6">
    <location>
        <begin position="9"/>
        <end position="58"/>
    </location>
</feature>